<gene>
    <name evidence="10" type="ORF">ELAC_1949</name>
</gene>
<dbReference type="OrthoDB" id="9784571at2"/>
<dbReference type="Pfam" id="PF13484">
    <property type="entry name" value="Fer4_16"/>
    <property type="match status" value="1"/>
</dbReference>
<evidence type="ECO:0000313" key="11">
    <source>
        <dbReference type="Proteomes" id="UP000220251"/>
    </source>
</evidence>
<evidence type="ECO:0000313" key="10">
    <source>
        <dbReference type="EMBL" id="CRX39273.1"/>
    </source>
</evidence>
<dbReference type="EMBL" id="CWGJ01000026">
    <property type="protein sequence ID" value="CRX39273.1"/>
    <property type="molecule type" value="Genomic_DNA"/>
</dbReference>
<dbReference type="PANTHER" id="PTHR30002:SF4">
    <property type="entry name" value="EPOXYQUEUOSINE REDUCTASE"/>
    <property type="match status" value="1"/>
</dbReference>
<dbReference type="Gene3D" id="3.30.70.20">
    <property type="match status" value="1"/>
</dbReference>
<evidence type="ECO:0000256" key="4">
    <source>
        <dbReference type="ARBA" id="ARBA00022723"/>
    </source>
</evidence>
<evidence type="ECO:0000256" key="3">
    <source>
        <dbReference type="ARBA" id="ARBA00022694"/>
    </source>
</evidence>
<dbReference type="GO" id="GO:0046872">
    <property type="term" value="F:metal ion binding"/>
    <property type="evidence" value="ECO:0007669"/>
    <property type="project" value="UniProtKB-KW"/>
</dbReference>
<reference evidence="11" key="1">
    <citation type="submission" date="2015-06" db="EMBL/GenBank/DDBJ databases">
        <authorList>
            <person name="Bertelli C."/>
        </authorList>
    </citation>
    <scope>NUCLEOTIDE SEQUENCE [LARGE SCALE GENOMIC DNA]</scope>
    <source>
        <strain evidence="11">CRIB-30</strain>
    </source>
</reference>
<evidence type="ECO:0000259" key="9">
    <source>
        <dbReference type="PROSITE" id="PS51379"/>
    </source>
</evidence>
<keyword evidence="3" id="KW-0819">tRNA processing</keyword>
<dbReference type="InterPro" id="IPR004453">
    <property type="entry name" value="QueG"/>
</dbReference>
<dbReference type="InterPro" id="IPR013542">
    <property type="entry name" value="QueG_DUF1730"/>
</dbReference>
<evidence type="ECO:0000256" key="8">
    <source>
        <dbReference type="ARBA" id="ARBA00023014"/>
    </source>
</evidence>
<dbReference type="NCBIfam" id="TIGR00276">
    <property type="entry name" value="tRNA epoxyqueuosine(34) reductase QueG"/>
    <property type="match status" value="1"/>
</dbReference>
<dbReference type="InterPro" id="IPR017900">
    <property type="entry name" value="4Fe4S_Fe_S_CS"/>
</dbReference>
<dbReference type="GO" id="GO:0008616">
    <property type="term" value="P:tRNA queuosine(34) biosynthetic process"/>
    <property type="evidence" value="ECO:0007669"/>
    <property type="project" value="UniProtKB-KW"/>
</dbReference>
<accession>A0A0H5DSJ3</accession>
<evidence type="ECO:0000256" key="6">
    <source>
        <dbReference type="ARBA" id="ARBA00023002"/>
    </source>
</evidence>
<proteinExistence type="predicted"/>
<dbReference type="GO" id="GO:0051539">
    <property type="term" value="F:4 iron, 4 sulfur cluster binding"/>
    <property type="evidence" value="ECO:0007669"/>
    <property type="project" value="UniProtKB-KW"/>
</dbReference>
<protein>
    <recommendedName>
        <fullName evidence="9">4Fe-4S ferredoxin-type domain-containing protein</fullName>
    </recommendedName>
</protein>
<dbReference type="PROSITE" id="PS00198">
    <property type="entry name" value="4FE4S_FER_1"/>
    <property type="match status" value="1"/>
</dbReference>
<keyword evidence="7" id="KW-0408">Iron</keyword>
<dbReference type="Proteomes" id="UP000220251">
    <property type="component" value="Unassembled WGS sequence"/>
</dbReference>
<evidence type="ECO:0000256" key="1">
    <source>
        <dbReference type="ARBA" id="ARBA00022485"/>
    </source>
</evidence>
<evidence type="ECO:0000256" key="7">
    <source>
        <dbReference type="ARBA" id="ARBA00023004"/>
    </source>
</evidence>
<dbReference type="InterPro" id="IPR017896">
    <property type="entry name" value="4Fe4S_Fe-S-bd"/>
</dbReference>
<dbReference type="PANTHER" id="PTHR30002">
    <property type="entry name" value="EPOXYQUEUOSINE REDUCTASE"/>
    <property type="match status" value="1"/>
</dbReference>
<dbReference type="PROSITE" id="PS51379">
    <property type="entry name" value="4FE4S_FER_2"/>
    <property type="match status" value="1"/>
</dbReference>
<keyword evidence="8" id="KW-0411">Iron-sulfur</keyword>
<evidence type="ECO:0000256" key="2">
    <source>
        <dbReference type="ARBA" id="ARBA00022490"/>
    </source>
</evidence>
<keyword evidence="5" id="KW-0671">Queuosine biosynthesis</keyword>
<keyword evidence="2" id="KW-0963">Cytoplasm</keyword>
<keyword evidence="4" id="KW-0479">Metal-binding</keyword>
<keyword evidence="6" id="KW-0560">Oxidoreductase</keyword>
<feature type="domain" description="4Fe-4S ferredoxin-type" evidence="9">
    <location>
        <begin position="176"/>
        <end position="205"/>
    </location>
</feature>
<evidence type="ECO:0000256" key="5">
    <source>
        <dbReference type="ARBA" id="ARBA00022785"/>
    </source>
</evidence>
<organism evidence="10 11">
    <name type="scientific">Estrella lausannensis</name>
    <dbReference type="NCBI Taxonomy" id="483423"/>
    <lineage>
        <taxon>Bacteria</taxon>
        <taxon>Pseudomonadati</taxon>
        <taxon>Chlamydiota</taxon>
        <taxon>Chlamydiia</taxon>
        <taxon>Parachlamydiales</taxon>
        <taxon>Candidatus Criblamydiaceae</taxon>
        <taxon>Estrella</taxon>
    </lineage>
</organism>
<sequence>MDEISFAEIHEAALRSGFHDCGICDPEIPKEDADAYDTWLKDGLNAHLAYMENRIRIDPKSLFADLKSVIMFVTHYKQEKLPFEEGKGLIASYARGRDYHRIHKKQLKEFICWLEKRSGKEGIARGFSDSFPLLEKALAAKAGLGFVGKNTLLIHPKFGTFVLISGILTSLDLPRTASKARMPRCGSCTKCLDACPTSAIIAPYRVDAAKCLSSLLIESKGPLENPEKVRNPGYIFGCDICQDVCPHNVRKPLSLHTEFSQEKGQGAYITRDRLEALLTMPEELYGSPTFGSPLNRRGALGLKANAETLPWALEAAHELK</sequence>
<dbReference type="RefSeq" id="WP_098039136.1">
    <property type="nucleotide sequence ID" value="NZ_CWGJ01000026.1"/>
</dbReference>
<dbReference type="AlphaFoldDB" id="A0A0H5DSJ3"/>
<dbReference type="GO" id="GO:0052693">
    <property type="term" value="F:epoxyqueuosine reductase activity"/>
    <property type="evidence" value="ECO:0007669"/>
    <property type="project" value="TreeGrafter"/>
</dbReference>
<dbReference type="SUPFAM" id="SSF54862">
    <property type="entry name" value="4Fe-4S ferredoxins"/>
    <property type="match status" value="1"/>
</dbReference>
<keyword evidence="1" id="KW-0004">4Fe-4S</keyword>
<keyword evidence="11" id="KW-1185">Reference proteome</keyword>
<dbReference type="Pfam" id="PF08331">
    <property type="entry name" value="QueG_DUF1730"/>
    <property type="match status" value="1"/>
</dbReference>
<name>A0A0H5DSJ3_9BACT</name>